<evidence type="ECO:0000256" key="9">
    <source>
        <dbReference type="PROSITE-ProRule" id="PRU10086"/>
    </source>
</evidence>
<sequence>MPIGIPKVPYRLPGDPSAQWVDIYNRLYRERILFLGQDIDDEIANQLVGIMLYLHSEDEQKEIYMYINSPGGSVTCGLAIYDTMNHISTQVTTICVGLAASMASFILAGGQKGQRVALPHSRVMIHQPMGGAQGQASEIQVEAKEVLRIRKTIGLIYAQQTGQSLNQVALDMDRDKFMSAKEARNYGLVDQVVESTTFSA</sequence>
<organism evidence="12">
    <name type="scientific">Prasinococcus sp. CCMP1194</name>
    <dbReference type="NCBI Taxonomy" id="110672"/>
    <lineage>
        <taxon>Eukaryota</taxon>
        <taxon>Viridiplantae</taxon>
        <taxon>Prasinodermophyta</taxon>
        <taxon>Palmophyllophyceae</taxon>
        <taxon>Prasinococcales</taxon>
        <taxon>Prasinococcaceae</taxon>
        <taxon>Prasinococcus</taxon>
    </lineage>
</organism>
<dbReference type="PANTHER" id="PTHR10381:SF15">
    <property type="entry name" value="CHLOROPLASTIC ATP-DEPENDENT CLP PROTEASE PROTEOLYTIC SUBUNIT 1"/>
    <property type="match status" value="1"/>
</dbReference>
<gene>
    <name evidence="7 12" type="primary">clpP</name>
</gene>
<dbReference type="AlphaFoldDB" id="A0A088CIV0"/>
<dbReference type="Gene3D" id="3.90.226.10">
    <property type="entry name" value="2-enoyl-CoA Hydratase, Chain A, domain 1"/>
    <property type="match status" value="1"/>
</dbReference>
<keyword evidence="12" id="KW-0150">Chloroplast</keyword>
<evidence type="ECO:0000256" key="3">
    <source>
        <dbReference type="ARBA" id="ARBA00022670"/>
    </source>
</evidence>
<evidence type="ECO:0000256" key="6">
    <source>
        <dbReference type="ARBA" id="ARBA00034021"/>
    </source>
</evidence>
<dbReference type="EC" id="3.4.21.92" evidence="7 10"/>
<evidence type="ECO:0000256" key="10">
    <source>
        <dbReference type="RuleBase" id="RU000549"/>
    </source>
</evidence>
<dbReference type="PROSITE" id="PS00381">
    <property type="entry name" value="CLP_PROTEASE_SER"/>
    <property type="match status" value="1"/>
</dbReference>
<evidence type="ECO:0000256" key="4">
    <source>
        <dbReference type="ARBA" id="ARBA00022801"/>
    </source>
</evidence>
<dbReference type="PANTHER" id="PTHR10381">
    <property type="entry name" value="ATP-DEPENDENT CLP PROTEASE PROTEOLYTIC SUBUNIT"/>
    <property type="match status" value="1"/>
</dbReference>
<dbReference type="InterPro" id="IPR033135">
    <property type="entry name" value="ClpP_His_AS"/>
</dbReference>
<reference evidence="12" key="1">
    <citation type="journal article" date="2014" name="BMC Genomics">
        <title>Six newly sequenced chloroplast genomes from prasinophyte green algae provide insights into the relationships among prasinophyte lineages and the diversity of streamlined genome architecture in picoplanktonic species.</title>
        <authorList>
            <person name="Lemieux C."/>
            <person name="Otis C."/>
            <person name="Turmel M."/>
        </authorList>
    </citation>
    <scope>NUCLEOTIDE SEQUENCE</scope>
</reference>
<keyword evidence="5 7" id="KW-0720">Serine protease</keyword>
<evidence type="ECO:0000256" key="11">
    <source>
        <dbReference type="RuleBase" id="RU003567"/>
    </source>
</evidence>
<evidence type="ECO:0000256" key="5">
    <source>
        <dbReference type="ARBA" id="ARBA00022825"/>
    </source>
</evidence>
<dbReference type="GO" id="GO:0009840">
    <property type="term" value="C:chloroplastic endopeptidase Clp complex"/>
    <property type="evidence" value="ECO:0007669"/>
    <property type="project" value="UniProtKB-ARBA"/>
</dbReference>
<comment type="function">
    <text evidence="7">Cleaves peptides in various proteins in a process that requires ATP hydrolysis. Has a chymotrypsin-like activity. Plays a major role in the degradation of misfolded proteins.</text>
</comment>
<dbReference type="FunFam" id="3.90.226.10:FF:000001">
    <property type="entry name" value="ATP-dependent Clp protease proteolytic subunit"/>
    <property type="match status" value="1"/>
</dbReference>
<dbReference type="GO" id="GO:0006515">
    <property type="term" value="P:protein quality control for misfolded or incompletely synthesized proteins"/>
    <property type="evidence" value="ECO:0007669"/>
    <property type="project" value="TreeGrafter"/>
</dbReference>
<accession>A0A088CIV0</accession>
<evidence type="ECO:0000256" key="1">
    <source>
        <dbReference type="ARBA" id="ARBA00007039"/>
    </source>
</evidence>
<dbReference type="PRINTS" id="PR00127">
    <property type="entry name" value="CLPPROTEASEP"/>
</dbReference>
<dbReference type="EMBL" id="KJ746597">
    <property type="protein sequence ID" value="AID67426.1"/>
    <property type="molecule type" value="Genomic_DNA"/>
</dbReference>
<dbReference type="SUPFAM" id="SSF52096">
    <property type="entry name" value="ClpP/crotonase"/>
    <property type="match status" value="1"/>
</dbReference>
<dbReference type="GO" id="GO:0051117">
    <property type="term" value="F:ATPase binding"/>
    <property type="evidence" value="ECO:0007669"/>
    <property type="project" value="TreeGrafter"/>
</dbReference>
<dbReference type="HAMAP" id="MF_00444">
    <property type="entry name" value="ClpP"/>
    <property type="match status" value="1"/>
</dbReference>
<dbReference type="NCBIfam" id="NF009205">
    <property type="entry name" value="PRK12553.1"/>
    <property type="match status" value="1"/>
</dbReference>
<dbReference type="GO" id="GO:0009534">
    <property type="term" value="C:chloroplast thylakoid"/>
    <property type="evidence" value="ECO:0007669"/>
    <property type="project" value="UniProtKB-ARBA"/>
</dbReference>
<dbReference type="CDD" id="cd07017">
    <property type="entry name" value="S14_ClpP_2"/>
    <property type="match status" value="1"/>
</dbReference>
<dbReference type="InterPro" id="IPR018215">
    <property type="entry name" value="ClpP_Ser_AS"/>
</dbReference>
<dbReference type="InterPro" id="IPR029045">
    <property type="entry name" value="ClpP/crotonase-like_dom_sf"/>
</dbReference>
<proteinExistence type="inferred from homology"/>
<evidence type="ECO:0000256" key="8">
    <source>
        <dbReference type="PROSITE-ProRule" id="PRU10085"/>
    </source>
</evidence>
<dbReference type="GO" id="GO:0004176">
    <property type="term" value="F:ATP-dependent peptidase activity"/>
    <property type="evidence" value="ECO:0007669"/>
    <property type="project" value="InterPro"/>
</dbReference>
<keyword evidence="4 7" id="KW-0378">Hydrolase</keyword>
<dbReference type="InterPro" id="IPR001907">
    <property type="entry name" value="ClpP"/>
</dbReference>
<comment type="similarity">
    <text evidence="1 7 11">Belongs to the peptidase S14 family.</text>
</comment>
<dbReference type="GO" id="GO:0004252">
    <property type="term" value="F:serine-type endopeptidase activity"/>
    <property type="evidence" value="ECO:0007669"/>
    <property type="project" value="UniProtKB-UniRule"/>
</dbReference>
<keyword evidence="3 7" id="KW-0645">Protease</keyword>
<evidence type="ECO:0000256" key="7">
    <source>
        <dbReference type="HAMAP-Rule" id="MF_00444"/>
    </source>
</evidence>
<feature type="active site" description="Nucleophile" evidence="7">
    <location>
        <position position="101"/>
    </location>
</feature>
<protein>
    <recommendedName>
        <fullName evidence="7 11">ATP-dependent Clp protease proteolytic subunit</fullName>
        <ecNumber evidence="7 10">3.4.21.92</ecNumber>
    </recommendedName>
    <alternativeName>
        <fullName evidence="7">Endopeptidase Clp</fullName>
    </alternativeName>
</protein>
<evidence type="ECO:0000256" key="2">
    <source>
        <dbReference type="ARBA" id="ARBA00022640"/>
    </source>
</evidence>
<dbReference type="InterPro" id="IPR023562">
    <property type="entry name" value="ClpP/TepA"/>
</dbReference>
<name>A0A088CIV0_9VIRI</name>
<keyword evidence="2 12" id="KW-0934">Plastid</keyword>
<comment type="catalytic activity">
    <reaction evidence="6 7 9">
        <text>Hydrolysis of proteins to small peptides in the presence of ATP and magnesium. alpha-casein is the usual test substrate. In the absence of ATP, only oligopeptides shorter than five residues are hydrolyzed (such as succinyl-Leu-Tyr-|-NHMec, and Leu-Tyr-Leu-|-Tyr-Trp, in which cleavage of the -Tyr-|-Leu- and -Tyr-|-Trp bonds also occurs).</text>
        <dbReference type="EC" id="3.4.21.92"/>
    </reaction>
</comment>
<evidence type="ECO:0000313" key="12">
    <source>
        <dbReference type="EMBL" id="AID67426.1"/>
    </source>
</evidence>
<comment type="subunit">
    <text evidence="7">Component of the chloroplastic Clp protease core complex.</text>
</comment>
<geneLocation type="chloroplast" evidence="12"/>
<comment type="subcellular location">
    <subcellularLocation>
        <location evidence="7">Plastid</location>
        <location evidence="7">Chloroplast stroma</location>
    </subcellularLocation>
</comment>
<dbReference type="PROSITE" id="PS00382">
    <property type="entry name" value="CLP_PROTEASE_HIS"/>
    <property type="match status" value="1"/>
</dbReference>
<feature type="active site" evidence="8">
    <location>
        <position position="101"/>
    </location>
</feature>
<dbReference type="Pfam" id="PF00574">
    <property type="entry name" value="CLP_protease"/>
    <property type="match status" value="1"/>
</dbReference>
<feature type="active site" evidence="7 9">
    <location>
        <position position="126"/>
    </location>
</feature>
<dbReference type="NCBIfam" id="NF001368">
    <property type="entry name" value="PRK00277.1"/>
    <property type="match status" value="1"/>
</dbReference>